<evidence type="ECO:0000313" key="3">
    <source>
        <dbReference type="Proteomes" id="UP001157733"/>
    </source>
</evidence>
<keyword evidence="1" id="KW-0472">Membrane</keyword>
<dbReference type="RefSeq" id="WP_282011331.1">
    <property type="nucleotide sequence ID" value="NZ_OX336137.1"/>
</dbReference>
<reference evidence="2 3" key="1">
    <citation type="submission" date="2022-09" db="EMBL/GenBank/DDBJ databases">
        <authorList>
            <person name="Kop L."/>
        </authorList>
    </citation>
    <scope>NUCLEOTIDE SEQUENCE [LARGE SCALE GENOMIC DNA]</scope>
    <source>
        <strain evidence="2 3">347</strain>
    </source>
</reference>
<dbReference type="Proteomes" id="UP001157733">
    <property type="component" value="Chromosome"/>
</dbReference>
<evidence type="ECO:0000313" key="2">
    <source>
        <dbReference type="EMBL" id="CAI2718432.1"/>
    </source>
</evidence>
<name>A0ABM9HDX0_9BACT</name>
<proteinExistence type="predicted"/>
<sequence length="114" mass="13153">MSEKEIIRVLELAEEGKLPDRINNDTSTVSVETIRELHEGGFLEAIDASSQDDMEYLEPRINIYGREYLKELKAQHNKGTSHIWLKKVGLGLLGWLFTIIAGLIVAWFSWKYFK</sequence>
<keyword evidence="3" id="KW-1185">Reference proteome</keyword>
<keyword evidence="1" id="KW-1133">Transmembrane helix</keyword>
<organism evidence="2 3">
    <name type="scientific">Nitrospina watsonii</name>
    <dbReference type="NCBI Taxonomy" id="1323948"/>
    <lineage>
        <taxon>Bacteria</taxon>
        <taxon>Pseudomonadati</taxon>
        <taxon>Nitrospinota/Tectimicrobiota group</taxon>
        <taxon>Nitrospinota</taxon>
        <taxon>Nitrospinia</taxon>
        <taxon>Nitrospinales</taxon>
        <taxon>Nitrospinaceae</taxon>
        <taxon>Nitrospina</taxon>
    </lineage>
</organism>
<keyword evidence="1" id="KW-0812">Transmembrane</keyword>
<evidence type="ECO:0000256" key="1">
    <source>
        <dbReference type="SAM" id="Phobius"/>
    </source>
</evidence>
<feature type="transmembrane region" description="Helical" evidence="1">
    <location>
        <begin position="88"/>
        <end position="110"/>
    </location>
</feature>
<accession>A0ABM9HDX0</accession>
<dbReference type="EMBL" id="OX336137">
    <property type="protein sequence ID" value="CAI2718432.1"/>
    <property type="molecule type" value="Genomic_DNA"/>
</dbReference>
<gene>
    <name evidence="2" type="ORF">NSPWAT_1573</name>
</gene>
<protein>
    <submittedName>
        <fullName evidence="2">Uncharacterized protein</fullName>
    </submittedName>
</protein>